<proteinExistence type="predicted"/>
<dbReference type="AlphaFoldDB" id="A0A9R1WYD8"/>
<dbReference type="Proteomes" id="UP000235145">
    <property type="component" value="Unassembled WGS sequence"/>
</dbReference>
<sequence>MGFTNLALDLDSERWQEMITKTKNKDGDGSSSGITLLLGLDVEFTVIRTQILATKPVPSLRTTYHMVAEDDMKGVVSNENISSHESIAFKAFQRRNGPPGNIKDTKTVVNMTYKEDEEGEWILDSGCTECITYLSNILVNKEDTHSEDSVVILNGDSIPVKGKWDYILPGVTKVNGVLYIPKFKWSIEDEIDWCGEILRGTIPNEDVSRKKGNGYYH</sequence>
<evidence type="ECO:0000313" key="2">
    <source>
        <dbReference type="EMBL" id="KAJ0191274.1"/>
    </source>
</evidence>
<protein>
    <recommendedName>
        <fullName evidence="1">Retrovirus-related Pol polyprotein from transposon TNT 1-94-like beta-barrel domain-containing protein</fullName>
    </recommendedName>
</protein>
<feature type="domain" description="Retrovirus-related Pol polyprotein from transposon TNT 1-94-like beta-barrel" evidence="1">
    <location>
        <begin position="121"/>
        <end position="185"/>
    </location>
</feature>
<organism evidence="2 3">
    <name type="scientific">Lactuca sativa</name>
    <name type="common">Garden lettuce</name>
    <dbReference type="NCBI Taxonomy" id="4236"/>
    <lineage>
        <taxon>Eukaryota</taxon>
        <taxon>Viridiplantae</taxon>
        <taxon>Streptophyta</taxon>
        <taxon>Embryophyta</taxon>
        <taxon>Tracheophyta</taxon>
        <taxon>Spermatophyta</taxon>
        <taxon>Magnoliopsida</taxon>
        <taxon>eudicotyledons</taxon>
        <taxon>Gunneridae</taxon>
        <taxon>Pentapetalae</taxon>
        <taxon>asterids</taxon>
        <taxon>campanulids</taxon>
        <taxon>Asterales</taxon>
        <taxon>Asteraceae</taxon>
        <taxon>Cichorioideae</taxon>
        <taxon>Cichorieae</taxon>
        <taxon>Lactucinae</taxon>
        <taxon>Lactuca</taxon>
    </lineage>
</organism>
<reference evidence="2 3" key="1">
    <citation type="journal article" date="2017" name="Nat. Commun.">
        <title>Genome assembly with in vitro proximity ligation data and whole-genome triplication in lettuce.</title>
        <authorList>
            <person name="Reyes-Chin-Wo S."/>
            <person name="Wang Z."/>
            <person name="Yang X."/>
            <person name="Kozik A."/>
            <person name="Arikit S."/>
            <person name="Song C."/>
            <person name="Xia L."/>
            <person name="Froenicke L."/>
            <person name="Lavelle D.O."/>
            <person name="Truco M.J."/>
            <person name="Xia R."/>
            <person name="Zhu S."/>
            <person name="Xu C."/>
            <person name="Xu H."/>
            <person name="Xu X."/>
            <person name="Cox K."/>
            <person name="Korf I."/>
            <person name="Meyers B.C."/>
            <person name="Michelmore R.W."/>
        </authorList>
    </citation>
    <scope>NUCLEOTIDE SEQUENCE [LARGE SCALE GENOMIC DNA]</scope>
    <source>
        <strain evidence="3">cv. Salinas</strain>
        <tissue evidence="2">Seedlings</tissue>
    </source>
</reference>
<name>A0A9R1WYD8_LACSA</name>
<dbReference type="InterPro" id="IPR054722">
    <property type="entry name" value="PolX-like_BBD"/>
</dbReference>
<gene>
    <name evidence="2" type="ORF">LSAT_V11C800417980</name>
</gene>
<comment type="caution">
    <text evidence="2">The sequence shown here is derived from an EMBL/GenBank/DDBJ whole genome shotgun (WGS) entry which is preliminary data.</text>
</comment>
<keyword evidence="3" id="KW-1185">Reference proteome</keyword>
<dbReference type="Pfam" id="PF22936">
    <property type="entry name" value="Pol_BBD"/>
    <property type="match status" value="1"/>
</dbReference>
<evidence type="ECO:0000313" key="3">
    <source>
        <dbReference type="Proteomes" id="UP000235145"/>
    </source>
</evidence>
<dbReference type="EMBL" id="NBSK02000008">
    <property type="protein sequence ID" value="KAJ0191274.1"/>
    <property type="molecule type" value="Genomic_DNA"/>
</dbReference>
<evidence type="ECO:0000259" key="1">
    <source>
        <dbReference type="Pfam" id="PF22936"/>
    </source>
</evidence>
<accession>A0A9R1WYD8</accession>